<evidence type="ECO:0000256" key="1">
    <source>
        <dbReference type="SAM" id="Phobius"/>
    </source>
</evidence>
<name>A0A0E9WNF6_ANGAN</name>
<proteinExistence type="predicted"/>
<keyword evidence="1" id="KW-0472">Membrane</keyword>
<accession>A0A0E9WNF6</accession>
<reference evidence="2" key="1">
    <citation type="submission" date="2014-11" db="EMBL/GenBank/DDBJ databases">
        <authorList>
            <person name="Amaro Gonzalez C."/>
        </authorList>
    </citation>
    <scope>NUCLEOTIDE SEQUENCE</scope>
</reference>
<sequence length="58" mass="6973">MDSSKTKEHFSPFFSLMWSYQIYNPTLLLLSVILYLVVYIEESNVDNFKKDMYVKEIN</sequence>
<organism evidence="2">
    <name type="scientific">Anguilla anguilla</name>
    <name type="common">European freshwater eel</name>
    <name type="synonym">Muraena anguilla</name>
    <dbReference type="NCBI Taxonomy" id="7936"/>
    <lineage>
        <taxon>Eukaryota</taxon>
        <taxon>Metazoa</taxon>
        <taxon>Chordata</taxon>
        <taxon>Craniata</taxon>
        <taxon>Vertebrata</taxon>
        <taxon>Euteleostomi</taxon>
        <taxon>Actinopterygii</taxon>
        <taxon>Neopterygii</taxon>
        <taxon>Teleostei</taxon>
        <taxon>Anguilliformes</taxon>
        <taxon>Anguillidae</taxon>
        <taxon>Anguilla</taxon>
    </lineage>
</organism>
<evidence type="ECO:0000313" key="2">
    <source>
        <dbReference type="EMBL" id="JAH91939.1"/>
    </source>
</evidence>
<keyword evidence="1" id="KW-1133">Transmembrane helix</keyword>
<keyword evidence="1" id="KW-0812">Transmembrane</keyword>
<feature type="transmembrane region" description="Helical" evidence="1">
    <location>
        <begin position="20"/>
        <end position="40"/>
    </location>
</feature>
<reference evidence="2" key="2">
    <citation type="journal article" date="2015" name="Fish Shellfish Immunol.">
        <title>Early steps in the European eel (Anguilla anguilla)-Vibrio vulnificus interaction in the gills: Role of the RtxA13 toxin.</title>
        <authorList>
            <person name="Callol A."/>
            <person name="Pajuelo D."/>
            <person name="Ebbesson L."/>
            <person name="Teles M."/>
            <person name="MacKenzie S."/>
            <person name="Amaro C."/>
        </authorList>
    </citation>
    <scope>NUCLEOTIDE SEQUENCE</scope>
</reference>
<protein>
    <submittedName>
        <fullName evidence="2">Uncharacterized protein</fullName>
    </submittedName>
</protein>
<dbReference type="AlphaFoldDB" id="A0A0E9WNF6"/>
<dbReference type="EMBL" id="GBXM01016638">
    <property type="protein sequence ID" value="JAH91939.1"/>
    <property type="molecule type" value="Transcribed_RNA"/>
</dbReference>